<gene>
    <name evidence="1" type="ORF">SAMN04487990_106138</name>
</gene>
<name>A0A1H3YCK8_BIZPA</name>
<sequence length="172" mass="19802">MFLERFKEKTRKKHINSELKGREVSVPKLPLQRVGIIVNNDDKLAIDWNTELKKLFSNSDLIVDVVSFSTANKRKKDEVSAGFYAPDVAWNGAIKNTELKTFINTEFNLLISYYTVNETLLKLLTASSKADFKVGILKEDQRINDLIINTELNAFDTFKVELIKYLKILKRS</sequence>
<dbReference type="Proteomes" id="UP000198846">
    <property type="component" value="Unassembled WGS sequence"/>
</dbReference>
<dbReference type="InterPro" id="IPR054207">
    <property type="entry name" value="DUF6913"/>
</dbReference>
<dbReference type="EMBL" id="FNQK01000006">
    <property type="protein sequence ID" value="SEA09223.1"/>
    <property type="molecule type" value="Genomic_DNA"/>
</dbReference>
<evidence type="ECO:0000313" key="1">
    <source>
        <dbReference type="EMBL" id="SEA09223.1"/>
    </source>
</evidence>
<evidence type="ECO:0000313" key="2">
    <source>
        <dbReference type="Proteomes" id="UP000198846"/>
    </source>
</evidence>
<proteinExistence type="predicted"/>
<organism evidence="1 2">
    <name type="scientific">Bizionia paragorgiae</name>
    <dbReference type="NCBI Taxonomy" id="283786"/>
    <lineage>
        <taxon>Bacteria</taxon>
        <taxon>Pseudomonadati</taxon>
        <taxon>Bacteroidota</taxon>
        <taxon>Flavobacteriia</taxon>
        <taxon>Flavobacteriales</taxon>
        <taxon>Flavobacteriaceae</taxon>
        <taxon>Bizionia</taxon>
    </lineage>
</organism>
<dbReference type="STRING" id="283786.SAMN04487990_106138"/>
<dbReference type="AlphaFoldDB" id="A0A1H3YCK8"/>
<keyword evidence="2" id="KW-1185">Reference proteome</keyword>
<dbReference type="RefSeq" id="WP_092133270.1">
    <property type="nucleotide sequence ID" value="NZ_FNQK01000006.1"/>
</dbReference>
<dbReference type="OrthoDB" id="1430532at2"/>
<protein>
    <submittedName>
        <fullName evidence="1">Uncharacterized protein</fullName>
    </submittedName>
</protein>
<reference evidence="1 2" key="1">
    <citation type="submission" date="2016-10" db="EMBL/GenBank/DDBJ databases">
        <authorList>
            <person name="de Groot N.N."/>
        </authorList>
    </citation>
    <scope>NUCLEOTIDE SEQUENCE [LARGE SCALE GENOMIC DNA]</scope>
    <source>
        <strain evidence="1 2">DSM 23842</strain>
    </source>
</reference>
<accession>A0A1H3YCK8</accession>
<dbReference type="Pfam" id="PF21857">
    <property type="entry name" value="DUF6913"/>
    <property type="match status" value="1"/>
</dbReference>